<keyword evidence="2" id="KW-1185">Reference proteome</keyword>
<sequence length="75" mass="8053">MAFYANSTGYGSAYVDNVLVHRPILIEVWGLCASTGPTPVSLGPGVRSSGSDDRGLGALRVRAGQQRRRIEFLTM</sequence>
<evidence type="ECO:0000313" key="2">
    <source>
        <dbReference type="Proteomes" id="UP001596435"/>
    </source>
</evidence>
<dbReference type="Proteomes" id="UP001596435">
    <property type="component" value="Unassembled WGS sequence"/>
</dbReference>
<proteinExistence type="predicted"/>
<protein>
    <submittedName>
        <fullName evidence="1">Uncharacterized protein</fullName>
    </submittedName>
</protein>
<reference evidence="2" key="1">
    <citation type="journal article" date="2019" name="Int. J. Syst. Evol. Microbiol.">
        <title>The Global Catalogue of Microorganisms (GCM) 10K type strain sequencing project: providing services to taxonomists for standard genome sequencing and annotation.</title>
        <authorList>
            <consortium name="The Broad Institute Genomics Platform"/>
            <consortium name="The Broad Institute Genome Sequencing Center for Infectious Disease"/>
            <person name="Wu L."/>
            <person name="Ma J."/>
        </authorList>
    </citation>
    <scope>NUCLEOTIDE SEQUENCE [LARGE SCALE GENOMIC DNA]</scope>
    <source>
        <strain evidence="2">CGMCC 1.12859</strain>
    </source>
</reference>
<comment type="caution">
    <text evidence="1">The sequence shown here is derived from an EMBL/GenBank/DDBJ whole genome shotgun (WGS) entry which is preliminary data.</text>
</comment>
<dbReference type="RefSeq" id="WP_345709421.1">
    <property type="nucleotide sequence ID" value="NZ_BAABKV010000001.1"/>
</dbReference>
<dbReference type="EMBL" id="JBHTAJ010000115">
    <property type="protein sequence ID" value="MFC7184716.1"/>
    <property type="molecule type" value="Genomic_DNA"/>
</dbReference>
<gene>
    <name evidence="1" type="ORF">ACFQMG_34715</name>
</gene>
<organism evidence="1 2">
    <name type="scientific">Kitasatospora paranensis</name>
    <dbReference type="NCBI Taxonomy" id="258053"/>
    <lineage>
        <taxon>Bacteria</taxon>
        <taxon>Bacillati</taxon>
        <taxon>Actinomycetota</taxon>
        <taxon>Actinomycetes</taxon>
        <taxon>Kitasatosporales</taxon>
        <taxon>Streptomycetaceae</taxon>
        <taxon>Kitasatospora</taxon>
    </lineage>
</organism>
<name>A0ABW2G5C2_9ACTN</name>
<accession>A0ABW2G5C2</accession>
<evidence type="ECO:0000313" key="1">
    <source>
        <dbReference type="EMBL" id="MFC7184716.1"/>
    </source>
</evidence>